<dbReference type="SUPFAM" id="SSF48008">
    <property type="entry name" value="GntR ligand-binding domain-like"/>
    <property type="match status" value="1"/>
</dbReference>
<dbReference type="InterPro" id="IPR008920">
    <property type="entry name" value="TF_FadR/GntR_C"/>
</dbReference>
<evidence type="ECO:0000256" key="2">
    <source>
        <dbReference type="ARBA" id="ARBA00023125"/>
    </source>
</evidence>
<evidence type="ECO:0000259" key="4">
    <source>
        <dbReference type="PROSITE" id="PS50949"/>
    </source>
</evidence>
<reference evidence="5 6" key="1">
    <citation type="submission" date="2014-02" db="EMBL/GenBank/DDBJ databases">
        <title>Draft genome sequence of Lysinibacillus massiliensis CCUG 49529.</title>
        <authorList>
            <person name="Zhang F."/>
            <person name="Wang G."/>
            <person name="Zhang L."/>
        </authorList>
    </citation>
    <scope>NUCLEOTIDE SEQUENCE [LARGE SCALE GENOMIC DNA]</scope>
    <source>
        <strain evidence="5 6">CCUG 49529</strain>
    </source>
</reference>
<evidence type="ECO:0000313" key="5">
    <source>
        <dbReference type="EMBL" id="KGR90884.1"/>
    </source>
</evidence>
<dbReference type="RefSeq" id="WP_036175521.1">
    <property type="nucleotide sequence ID" value="NZ_AVCZ01000013.1"/>
</dbReference>
<evidence type="ECO:0000256" key="1">
    <source>
        <dbReference type="ARBA" id="ARBA00023015"/>
    </source>
</evidence>
<dbReference type="OrthoDB" id="369138at2"/>
<evidence type="ECO:0000313" key="6">
    <source>
        <dbReference type="Proteomes" id="UP000030595"/>
    </source>
</evidence>
<keyword evidence="1" id="KW-0805">Transcription regulation</keyword>
<name>A0A0A3J1K3_9BACL</name>
<accession>A0A0A3J1K3</accession>
<organism evidence="5 6">
    <name type="scientific">Ureibacillus massiliensis 4400831 = CIP 108448 = CCUG 49529</name>
    <dbReference type="NCBI Taxonomy" id="1211035"/>
    <lineage>
        <taxon>Bacteria</taxon>
        <taxon>Bacillati</taxon>
        <taxon>Bacillota</taxon>
        <taxon>Bacilli</taxon>
        <taxon>Bacillales</taxon>
        <taxon>Caryophanaceae</taxon>
        <taxon>Ureibacillus</taxon>
    </lineage>
</organism>
<dbReference type="PRINTS" id="PR00035">
    <property type="entry name" value="HTHGNTR"/>
</dbReference>
<comment type="caution">
    <text evidence="5">The sequence shown here is derived from an EMBL/GenBank/DDBJ whole genome shotgun (WGS) entry which is preliminary data.</text>
</comment>
<sequence length="232" mass="26167">MDNKFLADGINKSTLSQQVLDHIVNLLMSGQLKTGDRLPSEFELMEMLHVSRPVLREALSSLETLEIIKRKPREGTFINDKISSSPFKAMLALSINDIPSVIEARIVLELGLVTMAAEKINDDGLQRIKKTIDLIAANPNTDYGYLDQEFHRIIAESVNNQVVEGMIVALLIAHKKTDSLITHRDPEITIEHHLAIYLALKRRDPAAAYHAMYHHLSFVRSKILSRNELQSP</sequence>
<dbReference type="PROSITE" id="PS50949">
    <property type="entry name" value="HTH_GNTR"/>
    <property type="match status" value="1"/>
</dbReference>
<keyword evidence="6" id="KW-1185">Reference proteome</keyword>
<proteinExistence type="predicted"/>
<keyword evidence="3" id="KW-0804">Transcription</keyword>
<dbReference type="eggNOG" id="COG2186">
    <property type="taxonomic scope" value="Bacteria"/>
</dbReference>
<dbReference type="Pfam" id="PF07729">
    <property type="entry name" value="FCD"/>
    <property type="match status" value="1"/>
</dbReference>
<dbReference type="GO" id="GO:0003700">
    <property type="term" value="F:DNA-binding transcription factor activity"/>
    <property type="evidence" value="ECO:0007669"/>
    <property type="project" value="InterPro"/>
</dbReference>
<gene>
    <name evidence="5" type="ORF">CD30_09270</name>
</gene>
<dbReference type="SUPFAM" id="SSF46785">
    <property type="entry name" value="Winged helix' DNA-binding domain"/>
    <property type="match status" value="1"/>
</dbReference>
<dbReference type="InterPro" id="IPR036388">
    <property type="entry name" value="WH-like_DNA-bd_sf"/>
</dbReference>
<dbReference type="Proteomes" id="UP000030595">
    <property type="component" value="Unassembled WGS sequence"/>
</dbReference>
<dbReference type="InterPro" id="IPR011711">
    <property type="entry name" value="GntR_C"/>
</dbReference>
<dbReference type="Pfam" id="PF00392">
    <property type="entry name" value="GntR"/>
    <property type="match status" value="1"/>
</dbReference>
<keyword evidence="2" id="KW-0238">DNA-binding</keyword>
<dbReference type="AlphaFoldDB" id="A0A0A3J1K3"/>
<dbReference type="SMART" id="SM00345">
    <property type="entry name" value="HTH_GNTR"/>
    <property type="match status" value="1"/>
</dbReference>
<dbReference type="Gene3D" id="1.20.120.530">
    <property type="entry name" value="GntR ligand-binding domain-like"/>
    <property type="match status" value="1"/>
</dbReference>
<dbReference type="SMART" id="SM00895">
    <property type="entry name" value="FCD"/>
    <property type="match status" value="1"/>
</dbReference>
<dbReference type="GO" id="GO:0003677">
    <property type="term" value="F:DNA binding"/>
    <property type="evidence" value="ECO:0007669"/>
    <property type="project" value="UniProtKB-KW"/>
</dbReference>
<dbReference type="PANTHER" id="PTHR43537:SF43">
    <property type="entry name" value="GNTR-FAMILY TRANSCRIPTIONAL REGULATOR"/>
    <property type="match status" value="1"/>
</dbReference>
<dbReference type="EMBL" id="JPVQ01000013">
    <property type="protein sequence ID" value="KGR90884.1"/>
    <property type="molecule type" value="Genomic_DNA"/>
</dbReference>
<dbReference type="Gene3D" id="1.10.10.10">
    <property type="entry name" value="Winged helix-like DNA-binding domain superfamily/Winged helix DNA-binding domain"/>
    <property type="match status" value="1"/>
</dbReference>
<dbReference type="PANTHER" id="PTHR43537">
    <property type="entry name" value="TRANSCRIPTIONAL REGULATOR, GNTR FAMILY"/>
    <property type="match status" value="1"/>
</dbReference>
<evidence type="ECO:0000256" key="3">
    <source>
        <dbReference type="ARBA" id="ARBA00023163"/>
    </source>
</evidence>
<protein>
    <submittedName>
        <fullName evidence="5">GntR family transcriptional regulator</fullName>
    </submittedName>
</protein>
<feature type="domain" description="HTH gntR-type" evidence="4">
    <location>
        <begin position="13"/>
        <end position="81"/>
    </location>
</feature>
<dbReference type="InterPro" id="IPR036390">
    <property type="entry name" value="WH_DNA-bd_sf"/>
</dbReference>
<dbReference type="CDD" id="cd07377">
    <property type="entry name" value="WHTH_GntR"/>
    <property type="match status" value="1"/>
</dbReference>
<dbReference type="InterPro" id="IPR000524">
    <property type="entry name" value="Tscrpt_reg_HTH_GntR"/>
</dbReference>